<evidence type="ECO:0008006" key="4">
    <source>
        <dbReference type="Google" id="ProtNLM"/>
    </source>
</evidence>
<evidence type="ECO:0000313" key="2">
    <source>
        <dbReference type="EMBL" id="CAK9063908.1"/>
    </source>
</evidence>
<name>A0ABP0NKA4_9DINO</name>
<evidence type="ECO:0000313" key="3">
    <source>
        <dbReference type="Proteomes" id="UP001642484"/>
    </source>
</evidence>
<dbReference type="EMBL" id="CAXAMN010021831">
    <property type="protein sequence ID" value="CAK9063908.1"/>
    <property type="molecule type" value="Genomic_DNA"/>
</dbReference>
<feature type="region of interest" description="Disordered" evidence="1">
    <location>
        <begin position="222"/>
        <end position="255"/>
    </location>
</feature>
<reference evidence="2 3" key="1">
    <citation type="submission" date="2024-02" db="EMBL/GenBank/DDBJ databases">
        <authorList>
            <person name="Chen Y."/>
            <person name="Shah S."/>
            <person name="Dougan E. K."/>
            <person name="Thang M."/>
            <person name="Chan C."/>
        </authorList>
    </citation>
    <scope>NUCLEOTIDE SEQUENCE [LARGE SCALE GENOMIC DNA]</scope>
</reference>
<gene>
    <name evidence="2" type="ORF">CCMP2556_LOCUS31390</name>
</gene>
<dbReference type="Proteomes" id="UP001642484">
    <property type="component" value="Unassembled WGS sequence"/>
</dbReference>
<protein>
    <recommendedName>
        <fullName evidence="4">EGF-like domain-containing protein</fullName>
    </recommendedName>
</protein>
<feature type="non-terminal residue" evidence="2">
    <location>
        <position position="1"/>
    </location>
</feature>
<comment type="caution">
    <text evidence="2">The sequence shown here is derived from an EMBL/GenBank/DDBJ whole genome shotgun (WGS) entry which is preliminary data.</text>
</comment>
<feature type="region of interest" description="Disordered" evidence="1">
    <location>
        <begin position="95"/>
        <end position="138"/>
    </location>
</feature>
<proteinExistence type="predicted"/>
<evidence type="ECO:0000256" key="1">
    <source>
        <dbReference type="SAM" id="MobiDB-lite"/>
    </source>
</evidence>
<keyword evidence="3" id="KW-1185">Reference proteome</keyword>
<accession>A0ABP0NKA4</accession>
<sequence length="1182" mass="130460">RSGPGVVSPGDSAHHRGVPTLATELDLVAATQIHHDHHRPLYREHHPWRRRQRLWQRLWRRHRAHDHPGQLPTQLRFVELHRGRVATTEGDRTECHVGQLGDAPGHPTPGPSYPLRAGERQHQRRGSLPAESHGDVRHGGLQLPVPGGPHARRCLCSCVADGGHHAGGGTGEGHDRCRSPCRLDAHQRELLGGRDVERTESTDGGYLTSTWWYGTPTTTVHTTGPSSSSAPFSSTMIHSTTPATTTPIPTTTTTTPNITVRDIHPCVSWDDFMPEKKMNDYGWCDASNVNISESTCVDAGCYAYGYPDYPYCSCPDEATCHAVGLSFIYHTCEREMGWYTTGEYSGLIMAAHAQHSCAGLETSWHQNIADVIEWPARMCCKSWPKKLCDSTAVLATPCKDPADFMEDRLFDPTSTYSSTETCGQRLKNWWSEYTAMENATKAGSCDGISLSWGEELKTWVTYPAQQCCQSSPATLCKPHLRNVSMCAAESDFRPQQPISEHCALPGDPPADSCTAAGCTVHGTHCHCETASGCQAVNGTWHVFTCQSFADGYLTDMHALEALIKVADGQATCEETDVHGQNVLDYIAPYVQKCCSSFPKSICDKTAQKMSYCKGPGSFKPNGVLYGYCHLPPAITEESCKQPGLSCGFSHSGHCWCEERASCETLGGLWEETTCGEEVDRWSVQTHAVLQEASASEDCSAVPFDQMYDWLNGMEKCCSDWPANLCDKDKELATVCKDPSDFLPQGEMHAWCNMYGRNPEDCAAHGCSANEHGCHCSTPETCSAVGGIWKTWTCIEEAKQWQSKHELLKLARETETCDGDWDGQTVLEATDHLAKHCCASYPATVCQKDSKYMTPCKNDADFMKNKVLHGSCSFPHGAPTAAECIGTMVAQGGCEDTGAGCTCQTEHACLHLNGVWTPSTCGDEVAIWDLAIHRVLQAADQGTCDGLTAFGQPVPDFVEHMAKQCCSSFPATVCDKSAKRMTPCQDKSDFTPDTVMWSWCHIDTSKVSMNGTVCNAQPSCQGDDHWCHCWQEQDCLAMGGTWNSHTCEDELDNWRPDQHRLLQWAEENNTCVDHDLNGWRAEDMVSWPAQMCCSSYPSTLCDHDVEPMTPCKRKEDFLPDHIRYSGCWIHPSPDETQCHSLGCTWHETWCECKTKASCDAAGGVYHESNCTSETSWWQPAVHK</sequence>
<feature type="non-terminal residue" evidence="2">
    <location>
        <position position="1182"/>
    </location>
</feature>
<organism evidence="2 3">
    <name type="scientific">Durusdinium trenchii</name>
    <dbReference type="NCBI Taxonomy" id="1381693"/>
    <lineage>
        <taxon>Eukaryota</taxon>
        <taxon>Sar</taxon>
        <taxon>Alveolata</taxon>
        <taxon>Dinophyceae</taxon>
        <taxon>Suessiales</taxon>
        <taxon>Symbiodiniaceae</taxon>
        <taxon>Durusdinium</taxon>
    </lineage>
</organism>